<dbReference type="PATRIC" id="fig|1410657.5.peg.1802"/>
<proteinExistence type="predicted"/>
<evidence type="ECO:0000259" key="2">
    <source>
        <dbReference type="SMART" id="SM00635"/>
    </source>
</evidence>
<reference evidence="3 4" key="1">
    <citation type="journal article" date="2015" name="Genome Announc.">
        <title>Expanding the biotechnology potential of lactobacilli through comparative genomics of 213 strains and associated genera.</title>
        <authorList>
            <person name="Sun Z."/>
            <person name="Harris H.M."/>
            <person name="McCann A."/>
            <person name="Guo C."/>
            <person name="Argimon S."/>
            <person name="Zhang W."/>
            <person name="Yang X."/>
            <person name="Jeffery I.B."/>
            <person name="Cooney J.C."/>
            <person name="Kagawa T.F."/>
            <person name="Liu W."/>
            <person name="Song Y."/>
            <person name="Salvetti E."/>
            <person name="Wrobel A."/>
            <person name="Rasinkangas P."/>
            <person name="Parkhill J."/>
            <person name="Rea M.C."/>
            <person name="O'Sullivan O."/>
            <person name="Ritari J."/>
            <person name="Douillard F.P."/>
            <person name="Paul Ross R."/>
            <person name="Yang R."/>
            <person name="Briner A.E."/>
            <person name="Felis G.E."/>
            <person name="de Vos W.M."/>
            <person name="Barrangou R."/>
            <person name="Klaenhammer T.R."/>
            <person name="Caufield P.W."/>
            <person name="Cui Y."/>
            <person name="Zhang H."/>
            <person name="O'Toole P.W."/>
        </authorList>
    </citation>
    <scope>NUCLEOTIDE SEQUENCE [LARGE SCALE GENOMIC DNA]</scope>
    <source>
        <strain evidence="3 4">DSM 20405</strain>
    </source>
</reference>
<gene>
    <name evidence="3" type="ORF">IV49_GL001747</name>
</gene>
<feature type="transmembrane region" description="Helical" evidence="1">
    <location>
        <begin position="12"/>
        <end position="31"/>
    </location>
</feature>
<dbReference type="InterPro" id="IPR013783">
    <property type="entry name" value="Ig-like_fold"/>
</dbReference>
<protein>
    <recommendedName>
        <fullName evidence="2">BIG2 domain-containing protein</fullName>
    </recommendedName>
</protein>
<dbReference type="EMBL" id="JQBL01000058">
    <property type="protein sequence ID" value="KRN47248.1"/>
    <property type="molecule type" value="Genomic_DNA"/>
</dbReference>
<evidence type="ECO:0000256" key="1">
    <source>
        <dbReference type="SAM" id="Phobius"/>
    </source>
</evidence>
<evidence type="ECO:0000313" key="3">
    <source>
        <dbReference type="EMBL" id="KRN47248.1"/>
    </source>
</evidence>
<evidence type="ECO:0000313" key="4">
    <source>
        <dbReference type="Proteomes" id="UP000051841"/>
    </source>
</evidence>
<organism evidence="3 4">
    <name type="scientific">Kandleria vitulina DSM 20405</name>
    <dbReference type="NCBI Taxonomy" id="1410657"/>
    <lineage>
        <taxon>Bacteria</taxon>
        <taxon>Bacillati</taxon>
        <taxon>Bacillota</taxon>
        <taxon>Erysipelotrichia</taxon>
        <taxon>Erysipelotrichales</taxon>
        <taxon>Coprobacillaceae</taxon>
        <taxon>Kandleria</taxon>
    </lineage>
</organism>
<sequence length="281" mass="31867">MDQMIKRMPLVYKFAFALMFVVIVIIVVYFIDHKYHYPTLELKRNHLILELGDKIKPLDYINVTKIGSDDEVKYESDTIDFKSKKILGVGNYAIHYQCRKTIADLEITIKDTKGPVMKLKKPISLFVNERVNYNHNIEVSDYSHYEMRVDDSKVKYDTPGTYEVLATAVDDYRNQSELKIPVTIKEADLTLSETNISMEIGQTKQLQANTESTSVITYSSSDENVAKISRDGMITAVGKGTCIISASVNGKRVQCYVTVTDISDTVVTPTPPTENETDEHQ</sequence>
<feature type="domain" description="BIG2" evidence="2">
    <location>
        <begin position="183"/>
        <end position="258"/>
    </location>
</feature>
<keyword evidence="1" id="KW-1133">Transmembrane helix</keyword>
<dbReference type="InterPro" id="IPR008964">
    <property type="entry name" value="Invasin/intimin_cell_adhesion"/>
</dbReference>
<dbReference type="Proteomes" id="UP000051841">
    <property type="component" value="Unassembled WGS sequence"/>
</dbReference>
<dbReference type="Gene3D" id="2.60.40.10">
    <property type="entry name" value="Immunoglobulins"/>
    <property type="match status" value="1"/>
</dbReference>
<keyword evidence="1" id="KW-0812">Transmembrane</keyword>
<dbReference type="Pfam" id="PF02368">
    <property type="entry name" value="Big_2"/>
    <property type="match status" value="1"/>
</dbReference>
<name>A0A0R2H2V1_9FIRM</name>
<dbReference type="Gene3D" id="2.60.40.1080">
    <property type="match status" value="1"/>
</dbReference>
<keyword evidence="4" id="KW-1185">Reference proteome</keyword>
<dbReference type="AlphaFoldDB" id="A0A0R2H2V1"/>
<dbReference type="SUPFAM" id="SSF49373">
    <property type="entry name" value="Invasin/intimin cell-adhesion fragments"/>
    <property type="match status" value="1"/>
</dbReference>
<keyword evidence="1" id="KW-0472">Membrane</keyword>
<dbReference type="SMART" id="SM00635">
    <property type="entry name" value="BID_2"/>
    <property type="match status" value="1"/>
</dbReference>
<accession>A0A0R2H2V1</accession>
<dbReference type="InterPro" id="IPR003343">
    <property type="entry name" value="Big_2"/>
</dbReference>
<comment type="caution">
    <text evidence="3">The sequence shown here is derived from an EMBL/GenBank/DDBJ whole genome shotgun (WGS) entry which is preliminary data.</text>
</comment>